<protein>
    <submittedName>
        <fullName evidence="1">Uncharacterized protein</fullName>
    </submittedName>
</protein>
<dbReference type="EMBL" id="JAQOWY010001164">
    <property type="protein sequence ID" value="KAK1837530.1"/>
    <property type="molecule type" value="Genomic_DNA"/>
</dbReference>
<comment type="caution">
    <text evidence="1">The sequence shown here is derived from an EMBL/GenBank/DDBJ whole genome shotgun (WGS) entry which is preliminary data.</text>
</comment>
<accession>A0AAD8ZXV6</accession>
<dbReference type="Proteomes" id="UP001243330">
    <property type="component" value="Unassembled WGS sequence"/>
</dbReference>
<sequence>MSGKEQRAFIKFFLNFLALHYKGDVQTQVYHTIGHLDRFERVANTAAIDHEAFFQAGLDLLGSVAKKPF</sequence>
<reference evidence="1" key="1">
    <citation type="submission" date="2023-01" db="EMBL/GenBank/DDBJ databases">
        <title>Colletotrichum chrysophilum M932 genome sequence.</title>
        <authorList>
            <person name="Baroncelli R."/>
        </authorList>
    </citation>
    <scope>NUCLEOTIDE SEQUENCE</scope>
    <source>
        <strain evidence="1">M932</strain>
    </source>
</reference>
<proteinExistence type="predicted"/>
<dbReference type="AlphaFoldDB" id="A0AAD8ZXV6"/>
<organism evidence="1 2">
    <name type="scientific">Colletotrichum chrysophilum</name>
    <dbReference type="NCBI Taxonomy" id="1836956"/>
    <lineage>
        <taxon>Eukaryota</taxon>
        <taxon>Fungi</taxon>
        <taxon>Dikarya</taxon>
        <taxon>Ascomycota</taxon>
        <taxon>Pezizomycotina</taxon>
        <taxon>Sordariomycetes</taxon>
        <taxon>Hypocreomycetidae</taxon>
        <taxon>Glomerellales</taxon>
        <taxon>Glomerellaceae</taxon>
        <taxon>Colletotrichum</taxon>
        <taxon>Colletotrichum gloeosporioides species complex</taxon>
    </lineage>
</organism>
<keyword evidence="2" id="KW-1185">Reference proteome</keyword>
<gene>
    <name evidence="1" type="ORF">CCHR01_19848</name>
</gene>
<evidence type="ECO:0000313" key="1">
    <source>
        <dbReference type="EMBL" id="KAK1837530.1"/>
    </source>
</evidence>
<name>A0AAD8ZXV6_9PEZI</name>
<evidence type="ECO:0000313" key="2">
    <source>
        <dbReference type="Proteomes" id="UP001243330"/>
    </source>
</evidence>